<dbReference type="Gene3D" id="1.10.10.60">
    <property type="entry name" value="Homeodomain-like"/>
    <property type="match status" value="1"/>
</dbReference>
<dbReference type="PANTHER" id="PTHR32071">
    <property type="entry name" value="TRANSCRIPTIONAL REGULATORY PROTEIN"/>
    <property type="match status" value="1"/>
</dbReference>
<keyword evidence="3" id="KW-0805">Transcription regulation</keyword>
<dbReference type="RefSeq" id="WP_146532632.1">
    <property type="nucleotide sequence ID" value="NZ_SJPX01000001.1"/>
</dbReference>
<organism evidence="7 8">
    <name type="scientific">Rubripirellula reticaptiva</name>
    <dbReference type="NCBI Taxonomy" id="2528013"/>
    <lineage>
        <taxon>Bacteria</taxon>
        <taxon>Pseudomonadati</taxon>
        <taxon>Planctomycetota</taxon>
        <taxon>Planctomycetia</taxon>
        <taxon>Pirellulales</taxon>
        <taxon>Pirellulaceae</taxon>
        <taxon>Rubripirellula</taxon>
    </lineage>
</organism>
<evidence type="ECO:0000256" key="2">
    <source>
        <dbReference type="ARBA" id="ARBA00022840"/>
    </source>
</evidence>
<dbReference type="InterPro" id="IPR027417">
    <property type="entry name" value="P-loop_NTPase"/>
</dbReference>
<dbReference type="PROSITE" id="PS50045">
    <property type="entry name" value="SIGMA54_INTERACT_4"/>
    <property type="match status" value="1"/>
</dbReference>
<proteinExistence type="predicted"/>
<dbReference type="Gene3D" id="3.40.50.300">
    <property type="entry name" value="P-loop containing nucleotide triphosphate hydrolases"/>
    <property type="match status" value="1"/>
</dbReference>
<dbReference type="GO" id="GO:0043565">
    <property type="term" value="F:sequence-specific DNA binding"/>
    <property type="evidence" value="ECO:0007669"/>
    <property type="project" value="InterPro"/>
</dbReference>
<dbReference type="Pfam" id="PF25601">
    <property type="entry name" value="AAA_lid_14"/>
    <property type="match status" value="1"/>
</dbReference>
<dbReference type="GO" id="GO:0005524">
    <property type="term" value="F:ATP binding"/>
    <property type="evidence" value="ECO:0007669"/>
    <property type="project" value="UniProtKB-KW"/>
</dbReference>
<sequence>MFTGTKIRILGRLLDASDAPVWVIGSDGTLVYLSGGAADWLRRDVGPLLGRRCIAGAAISNDPLDRIAASLSPPPGFAARGTASLRIQLPAVIDGDNSLAPRRPPIEVRFVRIGTGLDAMTIAIGGSFDDRVVDPELKDAVALRERLDRWRRRHAAITTIATAGTSTGARRLRRRLQVAAATRTDIGFFGPSGSSAETIASRIHQLAAPGEPIVVVDGSLMDPELLDATLIPLINRLSDSASAMGTALVRSLDEMPLDAQSRLAELHSTYGGRLRLIALCGDLSSDRPTVVRDDDALAIDVDPMMSLQFDHTATRSISLRLVEILSALSVVIEPLSKRIEDVPLLATAILDSRRAAGEGSAERISRAALDSLVIYPWPNNYDELDAAIRQAIRAATGNSIAPEHLPLAIRTYRPGGQAAAIKAMTVSLDDAVSRYETRLINEAVEAADGNRAEAARRLGISRARLLRKLDDKPEGKSDDQADSKSKSPRSS</sequence>
<feature type="domain" description="Sigma-54 factor interaction" evidence="6">
    <location>
        <begin position="162"/>
        <end position="393"/>
    </location>
</feature>
<gene>
    <name evidence="7" type="primary">zraR_1</name>
    <name evidence="7" type="ORF">Poly59_07090</name>
</gene>
<dbReference type="EMBL" id="SJPX01000001">
    <property type="protein sequence ID" value="TWU57800.1"/>
    <property type="molecule type" value="Genomic_DNA"/>
</dbReference>
<name>A0A5C6FB62_9BACT</name>
<keyword evidence="2" id="KW-0067">ATP-binding</keyword>
<dbReference type="InterPro" id="IPR058031">
    <property type="entry name" value="AAA_lid_NorR"/>
</dbReference>
<feature type="region of interest" description="Disordered" evidence="5">
    <location>
        <begin position="468"/>
        <end position="491"/>
    </location>
</feature>
<dbReference type="Proteomes" id="UP000317977">
    <property type="component" value="Unassembled WGS sequence"/>
</dbReference>
<evidence type="ECO:0000313" key="8">
    <source>
        <dbReference type="Proteomes" id="UP000317977"/>
    </source>
</evidence>
<dbReference type="InterPro" id="IPR002078">
    <property type="entry name" value="Sigma_54_int"/>
</dbReference>
<dbReference type="Gene3D" id="1.10.8.60">
    <property type="match status" value="1"/>
</dbReference>
<dbReference type="AlphaFoldDB" id="A0A5C6FB62"/>
<evidence type="ECO:0000256" key="1">
    <source>
        <dbReference type="ARBA" id="ARBA00022741"/>
    </source>
</evidence>
<evidence type="ECO:0000259" key="6">
    <source>
        <dbReference type="PROSITE" id="PS50045"/>
    </source>
</evidence>
<evidence type="ECO:0000256" key="5">
    <source>
        <dbReference type="SAM" id="MobiDB-lite"/>
    </source>
</evidence>
<reference evidence="7 8" key="1">
    <citation type="submission" date="2019-02" db="EMBL/GenBank/DDBJ databases">
        <title>Deep-cultivation of Planctomycetes and their phenomic and genomic characterization uncovers novel biology.</title>
        <authorList>
            <person name="Wiegand S."/>
            <person name="Jogler M."/>
            <person name="Boedeker C."/>
            <person name="Pinto D."/>
            <person name="Vollmers J."/>
            <person name="Rivas-Marin E."/>
            <person name="Kohn T."/>
            <person name="Peeters S.H."/>
            <person name="Heuer A."/>
            <person name="Rast P."/>
            <person name="Oberbeckmann S."/>
            <person name="Bunk B."/>
            <person name="Jeske O."/>
            <person name="Meyerdierks A."/>
            <person name="Storesund J.E."/>
            <person name="Kallscheuer N."/>
            <person name="Luecker S."/>
            <person name="Lage O.M."/>
            <person name="Pohl T."/>
            <person name="Merkel B.J."/>
            <person name="Hornburger P."/>
            <person name="Mueller R.-W."/>
            <person name="Bruemmer F."/>
            <person name="Labrenz M."/>
            <person name="Spormann A.M."/>
            <person name="Op Den Camp H."/>
            <person name="Overmann J."/>
            <person name="Amann R."/>
            <person name="Jetten M.S.M."/>
            <person name="Mascher T."/>
            <person name="Medema M.H."/>
            <person name="Devos D.P."/>
            <person name="Kaster A.-K."/>
            <person name="Ovreas L."/>
            <person name="Rohde M."/>
            <person name="Galperin M.Y."/>
            <person name="Jogler C."/>
        </authorList>
    </citation>
    <scope>NUCLEOTIDE SEQUENCE [LARGE SCALE GENOMIC DNA]</scope>
    <source>
        <strain evidence="7 8">Poly59</strain>
    </source>
</reference>
<dbReference type="PANTHER" id="PTHR32071:SF57">
    <property type="entry name" value="C4-DICARBOXYLATE TRANSPORT TRANSCRIPTIONAL REGULATORY PROTEIN DCTD"/>
    <property type="match status" value="1"/>
</dbReference>
<dbReference type="Pfam" id="PF02954">
    <property type="entry name" value="HTH_8"/>
    <property type="match status" value="1"/>
</dbReference>
<keyword evidence="8" id="KW-1185">Reference proteome</keyword>
<keyword evidence="4" id="KW-0804">Transcription</keyword>
<accession>A0A5C6FB62</accession>
<feature type="compositionally biased region" description="Basic and acidic residues" evidence="5">
    <location>
        <begin position="468"/>
        <end position="485"/>
    </location>
</feature>
<evidence type="ECO:0000256" key="3">
    <source>
        <dbReference type="ARBA" id="ARBA00023015"/>
    </source>
</evidence>
<keyword evidence="1" id="KW-0547">Nucleotide-binding</keyword>
<evidence type="ECO:0000256" key="4">
    <source>
        <dbReference type="ARBA" id="ARBA00023163"/>
    </source>
</evidence>
<dbReference type="OrthoDB" id="231230at2"/>
<evidence type="ECO:0000313" key="7">
    <source>
        <dbReference type="EMBL" id="TWU57800.1"/>
    </source>
</evidence>
<dbReference type="SUPFAM" id="SSF46689">
    <property type="entry name" value="Homeodomain-like"/>
    <property type="match status" value="1"/>
</dbReference>
<comment type="caution">
    <text evidence="7">The sequence shown here is derived from an EMBL/GenBank/DDBJ whole genome shotgun (WGS) entry which is preliminary data.</text>
</comment>
<dbReference type="PRINTS" id="PR01590">
    <property type="entry name" value="HTHFIS"/>
</dbReference>
<dbReference type="InterPro" id="IPR009057">
    <property type="entry name" value="Homeodomain-like_sf"/>
</dbReference>
<dbReference type="InterPro" id="IPR002197">
    <property type="entry name" value="HTH_Fis"/>
</dbReference>
<dbReference type="SUPFAM" id="SSF52540">
    <property type="entry name" value="P-loop containing nucleoside triphosphate hydrolases"/>
    <property type="match status" value="1"/>
</dbReference>
<dbReference type="GO" id="GO:0006355">
    <property type="term" value="P:regulation of DNA-templated transcription"/>
    <property type="evidence" value="ECO:0007669"/>
    <property type="project" value="InterPro"/>
</dbReference>
<protein>
    <submittedName>
        <fullName evidence="7">Transcriptional regulatory protein ZraR</fullName>
    </submittedName>
</protein>